<dbReference type="Pfam" id="PF00496">
    <property type="entry name" value="SBP_bac_5"/>
    <property type="match status" value="1"/>
</dbReference>
<dbReference type="InterPro" id="IPR030678">
    <property type="entry name" value="Peptide/Ni-bd"/>
</dbReference>
<dbReference type="AlphaFoldDB" id="A0AAV5B2Z2"/>
<reference evidence="2" key="1">
    <citation type="journal article" date="2022" name="Int. J. Syst. Evol. Microbiol.">
        <title>Granulimonas faecalis gen. nov., sp. nov., and Leptogranulimonas caecicola gen. nov., sp. nov., novel lactate-producing Atopobiaceae bacteria isolated from mouse intestines, and an emended description of the family Atopobiaceae.</title>
        <authorList>
            <person name="Morinaga K."/>
            <person name="Kusada H."/>
            <person name="Sakamoto S."/>
            <person name="Murakami T."/>
            <person name="Toyoda A."/>
            <person name="Mori H."/>
            <person name="Meng X.Y."/>
            <person name="Takashino M."/>
            <person name="Murotomi K."/>
            <person name="Tamaki H."/>
        </authorList>
    </citation>
    <scope>NUCLEOTIDE SEQUENCE</scope>
    <source>
        <strain evidence="2">OPF53</strain>
    </source>
</reference>
<evidence type="ECO:0000313" key="3">
    <source>
        <dbReference type="Proteomes" id="UP001055025"/>
    </source>
</evidence>
<gene>
    <name evidence="2" type="ORF">ATOP_08200</name>
</gene>
<protein>
    <submittedName>
        <fullName evidence="2">Peptide ABC transporter substrate-binding protein</fullName>
    </submittedName>
</protein>
<dbReference type="RefSeq" id="WP_265590720.1">
    <property type="nucleotide sequence ID" value="NZ_BQKC01000001.1"/>
</dbReference>
<dbReference type="GO" id="GO:0015833">
    <property type="term" value="P:peptide transport"/>
    <property type="evidence" value="ECO:0007669"/>
    <property type="project" value="TreeGrafter"/>
</dbReference>
<dbReference type="SUPFAM" id="SSF53850">
    <property type="entry name" value="Periplasmic binding protein-like II"/>
    <property type="match status" value="1"/>
</dbReference>
<feature type="domain" description="Solute-binding protein family 5" evidence="1">
    <location>
        <begin position="86"/>
        <end position="473"/>
    </location>
</feature>
<organism evidence="2 3">
    <name type="scientific">Granulimonas faecalis</name>
    <dbReference type="NCBI Taxonomy" id="2894155"/>
    <lineage>
        <taxon>Bacteria</taxon>
        <taxon>Bacillati</taxon>
        <taxon>Actinomycetota</taxon>
        <taxon>Coriobacteriia</taxon>
        <taxon>Coriobacteriales</taxon>
        <taxon>Kribbibacteriaceae</taxon>
        <taxon>Granulimonas</taxon>
    </lineage>
</organism>
<sequence length="552" mass="60800">MNGIAGTSGVTRRTFLTGCALASGLVALSGCKKSDGASAGEGGGKLSYFITNPPSIDPFNAQDVAGCMVARQLFDPMCTYDFDKQELVPCAGESWSSNDGTVWTFKVKEGNTFHNGETVDAEAFKRAWNRLCSPKTSDSPSVVSYYLKLVKGYEDVVSGKADELAGVSCPDQYTLQVELSEPFMDFPMICSIMPTAPVPKAALDDFQTFFRAPIGNGPYTMDGPWEDGQYINLKTYEDYKNGDKPKIGQLTFNIQKDVETGYREFQAGNVDICDIPTAQVKGAHEQYGVSEDGYTITPGKQCLDGDQPSTYYLVLNLKDPAMADVNLRRAISLAIDRQTICDSVLQGTRLPATNLCPPPCRGYEEGQWAWCKYDPDQATAILDQYYPKDASGSRGVKVTLMYNVDGSHKEIMEAVQGNLNQVGIDVEQSTLEWASYLTKLQSGDFQMGRNGWVAEYPSIDNFLYSLLYTGNADNLSGYSNQQVDDLIMEARATRDDDRRYRLLQEANKIAGDDVPMVPLFYYKFAKVGSSRIAHAYLSPIEQSSAATWELQA</sequence>
<keyword evidence="3" id="KW-1185">Reference proteome</keyword>
<dbReference type="EMBL" id="BQKC01000001">
    <property type="protein sequence ID" value="GJM55165.1"/>
    <property type="molecule type" value="Genomic_DNA"/>
</dbReference>
<dbReference type="InterPro" id="IPR000914">
    <property type="entry name" value="SBP_5_dom"/>
</dbReference>
<dbReference type="Gene3D" id="3.90.76.10">
    <property type="entry name" value="Dipeptide-binding Protein, Domain 1"/>
    <property type="match status" value="1"/>
</dbReference>
<dbReference type="Gene3D" id="3.10.105.10">
    <property type="entry name" value="Dipeptide-binding Protein, Domain 3"/>
    <property type="match status" value="1"/>
</dbReference>
<dbReference type="PIRSF" id="PIRSF002741">
    <property type="entry name" value="MppA"/>
    <property type="match status" value="1"/>
</dbReference>
<evidence type="ECO:0000259" key="1">
    <source>
        <dbReference type="Pfam" id="PF00496"/>
    </source>
</evidence>
<name>A0AAV5B2Z2_9ACTN</name>
<evidence type="ECO:0000313" key="2">
    <source>
        <dbReference type="EMBL" id="GJM55165.1"/>
    </source>
</evidence>
<dbReference type="PROSITE" id="PS51318">
    <property type="entry name" value="TAT"/>
    <property type="match status" value="1"/>
</dbReference>
<comment type="caution">
    <text evidence="2">The sequence shown here is derived from an EMBL/GenBank/DDBJ whole genome shotgun (WGS) entry which is preliminary data.</text>
</comment>
<dbReference type="Gene3D" id="3.40.190.10">
    <property type="entry name" value="Periplasmic binding protein-like II"/>
    <property type="match status" value="1"/>
</dbReference>
<dbReference type="PANTHER" id="PTHR30290">
    <property type="entry name" value="PERIPLASMIC BINDING COMPONENT OF ABC TRANSPORTER"/>
    <property type="match status" value="1"/>
</dbReference>
<dbReference type="CDD" id="cd00995">
    <property type="entry name" value="PBP2_NikA_DppA_OppA_like"/>
    <property type="match status" value="1"/>
</dbReference>
<dbReference type="Proteomes" id="UP001055025">
    <property type="component" value="Unassembled WGS sequence"/>
</dbReference>
<dbReference type="GO" id="GO:0042597">
    <property type="term" value="C:periplasmic space"/>
    <property type="evidence" value="ECO:0007669"/>
    <property type="project" value="UniProtKB-ARBA"/>
</dbReference>
<dbReference type="InterPro" id="IPR006311">
    <property type="entry name" value="TAT_signal"/>
</dbReference>
<dbReference type="GO" id="GO:0043190">
    <property type="term" value="C:ATP-binding cassette (ABC) transporter complex"/>
    <property type="evidence" value="ECO:0007669"/>
    <property type="project" value="InterPro"/>
</dbReference>
<dbReference type="InterPro" id="IPR039424">
    <property type="entry name" value="SBP_5"/>
</dbReference>
<dbReference type="PANTHER" id="PTHR30290:SF83">
    <property type="entry name" value="ABC TRANSPORTER SUBSTRATE-BINDING PROTEIN"/>
    <property type="match status" value="1"/>
</dbReference>
<accession>A0AAV5B2Z2</accession>
<proteinExistence type="predicted"/>
<dbReference type="GO" id="GO:1904680">
    <property type="term" value="F:peptide transmembrane transporter activity"/>
    <property type="evidence" value="ECO:0007669"/>
    <property type="project" value="TreeGrafter"/>
</dbReference>